<keyword evidence="4" id="KW-1185">Reference proteome</keyword>
<accession>A0A3D8L9U7</accession>
<comment type="caution">
    <text evidence="3">The sequence shown here is derived from an EMBL/GenBank/DDBJ whole genome shotgun (WGS) entry which is preliminary data.</text>
</comment>
<dbReference type="EMBL" id="QRGR01000018">
    <property type="protein sequence ID" value="RDV14170.1"/>
    <property type="molecule type" value="Genomic_DNA"/>
</dbReference>
<reference evidence="4" key="1">
    <citation type="submission" date="2018-08" db="EMBL/GenBank/DDBJ databases">
        <authorList>
            <person name="Liu Z.-W."/>
            <person name="Du Z.-J."/>
        </authorList>
    </citation>
    <scope>NUCLEOTIDE SEQUENCE [LARGE SCALE GENOMIC DNA]</scope>
    <source>
        <strain evidence="4">H4X</strain>
    </source>
</reference>
<evidence type="ECO:0000256" key="1">
    <source>
        <dbReference type="SAM" id="SignalP"/>
    </source>
</evidence>
<dbReference type="Proteomes" id="UP000256708">
    <property type="component" value="Unassembled WGS sequence"/>
</dbReference>
<keyword evidence="1" id="KW-0732">Signal</keyword>
<sequence>MKKLLSLFVFALVSLTAAQAQSGFGIRGGANLSNLEGDLRNESLYENKFGFHAGVTLNIPVLDNFFSIQPELLYSNKGFKNSDEEYTNNLNQTLRRTGKVNYDYIDLPIFAKIKAGPIYFEAGPQASYLLSVKDETSLYIDNELASSNTTVIDRDNMRKFELGYAAGVGLAAGKRFTIGLRYNGSFNDFVDDTPANYFDEDIRNARNSVIMLTVGLSLTR</sequence>
<evidence type="ECO:0000313" key="3">
    <source>
        <dbReference type="EMBL" id="RDV14170.1"/>
    </source>
</evidence>
<gene>
    <name evidence="3" type="ORF">DXT99_15945</name>
</gene>
<dbReference type="OrthoDB" id="947434at2"/>
<feature type="signal peptide" evidence="1">
    <location>
        <begin position="1"/>
        <end position="20"/>
    </location>
</feature>
<dbReference type="InterPro" id="IPR025665">
    <property type="entry name" value="Beta-barrel_OMP_2"/>
</dbReference>
<organism evidence="3 4">
    <name type="scientific">Pontibacter diazotrophicus</name>
    <dbReference type="NCBI Taxonomy" id="1400979"/>
    <lineage>
        <taxon>Bacteria</taxon>
        <taxon>Pseudomonadati</taxon>
        <taxon>Bacteroidota</taxon>
        <taxon>Cytophagia</taxon>
        <taxon>Cytophagales</taxon>
        <taxon>Hymenobacteraceae</taxon>
        <taxon>Pontibacter</taxon>
    </lineage>
</organism>
<evidence type="ECO:0000313" key="4">
    <source>
        <dbReference type="Proteomes" id="UP000256708"/>
    </source>
</evidence>
<dbReference type="AlphaFoldDB" id="A0A3D8L9U7"/>
<protein>
    <submittedName>
        <fullName evidence="3">PorT family protein</fullName>
    </submittedName>
</protein>
<name>A0A3D8L9U7_9BACT</name>
<proteinExistence type="predicted"/>
<evidence type="ECO:0000259" key="2">
    <source>
        <dbReference type="Pfam" id="PF13568"/>
    </source>
</evidence>
<feature type="domain" description="Outer membrane protein beta-barrel" evidence="2">
    <location>
        <begin position="19"/>
        <end position="189"/>
    </location>
</feature>
<dbReference type="RefSeq" id="WP_115566682.1">
    <property type="nucleotide sequence ID" value="NZ_QRGR01000018.1"/>
</dbReference>
<feature type="chain" id="PRO_5017556613" evidence="1">
    <location>
        <begin position="21"/>
        <end position="220"/>
    </location>
</feature>
<dbReference type="Pfam" id="PF13568">
    <property type="entry name" value="OMP_b-brl_2"/>
    <property type="match status" value="1"/>
</dbReference>